<dbReference type="Pfam" id="PF01494">
    <property type="entry name" value="FAD_binding_3"/>
    <property type="match status" value="1"/>
</dbReference>
<feature type="transmembrane region" description="Helical" evidence="6">
    <location>
        <begin position="12"/>
        <end position="29"/>
    </location>
</feature>
<organism evidence="8 9">
    <name type="scientific">Dissophora globulifera</name>
    <dbReference type="NCBI Taxonomy" id="979702"/>
    <lineage>
        <taxon>Eukaryota</taxon>
        <taxon>Fungi</taxon>
        <taxon>Fungi incertae sedis</taxon>
        <taxon>Mucoromycota</taxon>
        <taxon>Mortierellomycotina</taxon>
        <taxon>Mortierellomycetes</taxon>
        <taxon>Mortierellales</taxon>
        <taxon>Mortierellaceae</taxon>
        <taxon>Dissophora</taxon>
    </lineage>
</organism>
<protein>
    <recommendedName>
        <fullName evidence="7">FAD-binding domain-containing protein</fullName>
    </recommendedName>
</protein>
<dbReference type="OrthoDB" id="655030at2759"/>
<dbReference type="PANTHER" id="PTHR47356:SF2">
    <property type="entry name" value="FAD-BINDING DOMAIN-CONTAINING PROTEIN-RELATED"/>
    <property type="match status" value="1"/>
</dbReference>
<dbReference type="SUPFAM" id="SSF51905">
    <property type="entry name" value="FAD/NAD(P)-binding domain"/>
    <property type="match status" value="1"/>
</dbReference>
<dbReference type="InterPro" id="IPR002938">
    <property type="entry name" value="FAD-bd"/>
</dbReference>
<dbReference type="Gene3D" id="3.50.50.60">
    <property type="entry name" value="FAD/NAD(P)-binding domain"/>
    <property type="match status" value="1"/>
</dbReference>
<proteinExistence type="inferred from homology"/>
<dbReference type="PRINTS" id="PR00420">
    <property type="entry name" value="RNGMNOXGNASE"/>
</dbReference>
<name>A0A9P6UXV6_9FUNG</name>
<dbReference type="GO" id="GO:0004497">
    <property type="term" value="F:monooxygenase activity"/>
    <property type="evidence" value="ECO:0007669"/>
    <property type="project" value="InterPro"/>
</dbReference>
<dbReference type="InterPro" id="IPR050562">
    <property type="entry name" value="FAD_mOase_fung"/>
</dbReference>
<keyword evidence="3" id="KW-0274">FAD</keyword>
<dbReference type="EMBL" id="JAAAIP010000133">
    <property type="protein sequence ID" value="KAG0324876.1"/>
    <property type="molecule type" value="Genomic_DNA"/>
</dbReference>
<keyword evidence="6" id="KW-1133">Transmembrane helix</keyword>
<reference evidence="8" key="1">
    <citation type="journal article" date="2020" name="Fungal Divers.">
        <title>Resolving the Mortierellaceae phylogeny through synthesis of multi-gene phylogenetics and phylogenomics.</title>
        <authorList>
            <person name="Vandepol N."/>
            <person name="Liber J."/>
            <person name="Desiro A."/>
            <person name="Na H."/>
            <person name="Kennedy M."/>
            <person name="Barry K."/>
            <person name="Grigoriev I.V."/>
            <person name="Miller A.N."/>
            <person name="O'Donnell K."/>
            <person name="Stajich J.E."/>
            <person name="Bonito G."/>
        </authorList>
    </citation>
    <scope>NUCLEOTIDE SEQUENCE</scope>
    <source>
        <strain evidence="8">REB-010B</strain>
    </source>
</reference>
<keyword evidence="6" id="KW-0472">Membrane</keyword>
<dbReference type="Proteomes" id="UP000738325">
    <property type="component" value="Unassembled WGS sequence"/>
</dbReference>
<accession>A0A9P6UXV6</accession>
<evidence type="ECO:0000256" key="2">
    <source>
        <dbReference type="ARBA" id="ARBA00022630"/>
    </source>
</evidence>
<evidence type="ECO:0000313" key="9">
    <source>
        <dbReference type="Proteomes" id="UP000738325"/>
    </source>
</evidence>
<dbReference type="AlphaFoldDB" id="A0A9P6UXV6"/>
<sequence length="450" mass="50406">MVELLDENKPLHVIIVGAGLGGLMLALLLERLNISYVVLERASEIRPLGSAMAFSANILPAFEQLGMLPEIEKISMPIFNMDIYNNARQKVGALNMGRYRATSGYESLIFARPDMHHLFLSKIPASKVLLKKRVLSMEQNELGVMVRLADGTTCHGDILVGADGAYSAVRQGLYKLAEKHGILAASDLTSLKMGYMSMVGIAQPDPEKYPVVKEKSANFSRLIGEKSPYSYNTATVPGGRICWGMTIQLDTSKVSKEMRFKNSEWGPEANEIMIKEIHDFPCHFGGVVGDLIDATPKDLISRVFLEEKLFETWHHGRTVLLGDGATNALQDAVILANCIYDLKSNSPEDISAAFRSYKDQRYPHAKQQMEKSKNLGKILYGQTWSERILRYIAFNMIPAKTQEDQFLKDTVYRPILSFMEPPENRGSGSVLPQKPSERYEREKRAREAQP</sequence>
<keyword evidence="4" id="KW-0560">Oxidoreductase</keyword>
<dbReference type="InterPro" id="IPR036188">
    <property type="entry name" value="FAD/NAD-bd_sf"/>
</dbReference>
<evidence type="ECO:0000259" key="7">
    <source>
        <dbReference type="Pfam" id="PF01494"/>
    </source>
</evidence>
<evidence type="ECO:0000256" key="3">
    <source>
        <dbReference type="ARBA" id="ARBA00022827"/>
    </source>
</evidence>
<feature type="region of interest" description="Disordered" evidence="5">
    <location>
        <begin position="418"/>
        <end position="450"/>
    </location>
</feature>
<gene>
    <name evidence="8" type="ORF">BGZ99_001342</name>
</gene>
<evidence type="ECO:0000256" key="5">
    <source>
        <dbReference type="SAM" id="MobiDB-lite"/>
    </source>
</evidence>
<keyword evidence="9" id="KW-1185">Reference proteome</keyword>
<feature type="domain" description="FAD-binding" evidence="7">
    <location>
        <begin position="12"/>
        <end position="181"/>
    </location>
</feature>
<comment type="caution">
    <text evidence="8">The sequence shown here is derived from an EMBL/GenBank/DDBJ whole genome shotgun (WGS) entry which is preliminary data.</text>
</comment>
<evidence type="ECO:0000256" key="1">
    <source>
        <dbReference type="ARBA" id="ARBA00007992"/>
    </source>
</evidence>
<dbReference type="GO" id="GO:0071949">
    <property type="term" value="F:FAD binding"/>
    <property type="evidence" value="ECO:0007669"/>
    <property type="project" value="InterPro"/>
</dbReference>
<dbReference type="PANTHER" id="PTHR47356">
    <property type="entry name" value="FAD-DEPENDENT MONOOXYGENASE ASQG-RELATED"/>
    <property type="match status" value="1"/>
</dbReference>
<keyword evidence="2" id="KW-0285">Flavoprotein</keyword>
<feature type="compositionally biased region" description="Basic and acidic residues" evidence="5">
    <location>
        <begin position="435"/>
        <end position="450"/>
    </location>
</feature>
<keyword evidence="6" id="KW-0812">Transmembrane</keyword>
<evidence type="ECO:0000256" key="4">
    <source>
        <dbReference type="ARBA" id="ARBA00023002"/>
    </source>
</evidence>
<evidence type="ECO:0000313" key="8">
    <source>
        <dbReference type="EMBL" id="KAG0324876.1"/>
    </source>
</evidence>
<comment type="similarity">
    <text evidence="1">Belongs to the paxM FAD-dependent monooxygenase family.</text>
</comment>
<evidence type="ECO:0000256" key="6">
    <source>
        <dbReference type="SAM" id="Phobius"/>
    </source>
</evidence>